<comment type="caution">
    <text evidence="3">The sequence shown here is derived from an EMBL/GenBank/DDBJ whole genome shotgun (WGS) entry which is preliminary data.</text>
</comment>
<feature type="region of interest" description="Disordered" evidence="2">
    <location>
        <begin position="399"/>
        <end position="418"/>
    </location>
</feature>
<proteinExistence type="predicted"/>
<reference evidence="3 4" key="1">
    <citation type="journal article" date="2018" name="BMC Genomics">
        <title>Genomic comparison of Trypanosoma conorhini and Trypanosoma rangeli to Trypanosoma cruzi strains of high and low virulence.</title>
        <authorList>
            <person name="Bradwell K.R."/>
            <person name="Koparde V.N."/>
            <person name="Matveyev A.V."/>
            <person name="Serrano M.G."/>
            <person name="Alves J.M."/>
            <person name="Parikh H."/>
            <person name="Huang B."/>
            <person name="Lee V."/>
            <person name="Espinosa-Alvarez O."/>
            <person name="Ortiz P.A."/>
            <person name="Costa-Martins A.G."/>
            <person name="Teixeira M.M."/>
            <person name="Buck G.A."/>
        </authorList>
    </citation>
    <scope>NUCLEOTIDE SEQUENCE [LARGE SCALE GENOMIC DNA]</scope>
    <source>
        <strain evidence="3 4">025E</strain>
    </source>
</reference>
<evidence type="ECO:0000313" key="3">
    <source>
        <dbReference type="EMBL" id="RNF25789.1"/>
    </source>
</evidence>
<feature type="compositionally biased region" description="Polar residues" evidence="2">
    <location>
        <begin position="475"/>
        <end position="485"/>
    </location>
</feature>
<feature type="region of interest" description="Disordered" evidence="2">
    <location>
        <begin position="22"/>
        <end position="85"/>
    </location>
</feature>
<feature type="region of interest" description="Disordered" evidence="2">
    <location>
        <begin position="1175"/>
        <end position="1194"/>
    </location>
</feature>
<accession>A0A3S5IUH0</accession>
<dbReference type="RefSeq" id="XP_029230995.1">
    <property type="nucleotide sequence ID" value="XM_029368936.1"/>
</dbReference>
<keyword evidence="1" id="KW-0175">Coiled coil</keyword>
<evidence type="ECO:0000256" key="2">
    <source>
        <dbReference type="SAM" id="MobiDB-lite"/>
    </source>
</evidence>
<keyword evidence="4" id="KW-1185">Reference proteome</keyword>
<dbReference type="Proteomes" id="UP000284403">
    <property type="component" value="Unassembled WGS sequence"/>
</dbReference>
<evidence type="ECO:0000313" key="4">
    <source>
        <dbReference type="Proteomes" id="UP000284403"/>
    </source>
</evidence>
<feature type="compositionally biased region" description="Low complexity" evidence="2">
    <location>
        <begin position="409"/>
        <end position="418"/>
    </location>
</feature>
<feature type="region of interest" description="Disordered" evidence="2">
    <location>
        <begin position="640"/>
        <end position="662"/>
    </location>
</feature>
<feature type="compositionally biased region" description="Polar residues" evidence="2">
    <location>
        <begin position="641"/>
        <end position="659"/>
    </location>
</feature>
<feature type="region of interest" description="Disordered" evidence="2">
    <location>
        <begin position="435"/>
        <end position="488"/>
    </location>
</feature>
<feature type="coiled-coil region" evidence="1">
    <location>
        <begin position="917"/>
        <end position="983"/>
    </location>
</feature>
<dbReference type="GeneID" id="40315611"/>
<feature type="region of interest" description="Disordered" evidence="2">
    <location>
        <begin position="282"/>
        <end position="315"/>
    </location>
</feature>
<feature type="region of interest" description="Disordered" evidence="2">
    <location>
        <begin position="998"/>
        <end position="1155"/>
    </location>
</feature>
<dbReference type="OrthoDB" id="246039at2759"/>
<feature type="region of interest" description="Disordered" evidence="2">
    <location>
        <begin position="864"/>
        <end position="883"/>
    </location>
</feature>
<feature type="compositionally biased region" description="Low complexity" evidence="2">
    <location>
        <begin position="296"/>
        <end position="308"/>
    </location>
</feature>
<name>A0A3S5IUH0_9TRYP</name>
<evidence type="ECO:0000256" key="1">
    <source>
        <dbReference type="SAM" id="Coils"/>
    </source>
</evidence>
<dbReference type="EMBL" id="MKKU01000072">
    <property type="protein sequence ID" value="RNF25789.1"/>
    <property type="molecule type" value="Genomic_DNA"/>
</dbReference>
<sequence length="1194" mass="128976">MRGEASDLAVGLQRRGCTAAALTEEALPPALRPRPRLPSANTDGAPSVVLVGPAPPTSFARPQREHTPASASGVGGDNAMPGHLPRDEEASFQQHATLCVSRACELGSLQGEVEVAAGQASPAMMSRCPRSPSTVAGRYEEATEAGVVSGHFSPTWFCRLHSAAGSGVIANPRDTETSTQMKLQKDLDEAAVSEGGDGPLVGKGVCEQLREETTEFSPVPLCLHDGRLFADCTNVDCPTGGKLKAPLGPAGMNRSLHGVQEDRRPIQYRKCSSAVSCEGFKHAPEAQLSPPPRTPPSSVSVTEGEGSEAPQTRVPHEGDVCGVTRKHWVLEEGPRHCGEAEEEPVLLSVLLDRGCGKRYEEEAAFWRRRCALAEEQLAMAVGGECAPCAFNTAQSLPQRCVSSPPEAGSLSRASSSRPSCLDGIRLGTTLAPGQGCSVAPQVSEGNEARTNEQNGEKDSIQIEEHHVASSARPEMSNQGTAPKTTAEQKDRCILESECGVMPNTLDRLRSECEALRGELAAQVVRNENLETSLVAKEEQQMARREEWLTQEKELRGKREKLATALRLVHRNLASTAGKLEEREKEIHAARARCCLLEAELAASKTEVVGLKDASVKRLEEGQRLQQQLEQLEAELRPCDTDTMSTSSIAGSAKTETYTGDNRDRTTLSDVLREETERRLRGVLAAMRRGEGRQEWIVSQLLDTVKALGREDVDRDVLVKVDKKLQQLVQSLELLLNFELEPPHNTSGFPPAEIGPSDAPLAIVPDAGVFADLVGRAQELVSQLAEWSGALQRRHAELVEELEVVRADRNELVGQQNLGAQHLQQLLLAAEQEKKRLTLLLGRREATIRRLNEEPISTGDLLKQPARSCRDCPPGAAQDTDEDTDTLHGLHLRELERALLHIGRQTDAFADSLHALLMETLVAVAQAHRNQLARAEARGAALQEQLRHLCEEGAARQRAQDDSRALLQAQLEGVQNELADKKGALRTLLQLNLRQGGKPWRGMREERQEGTPQHLVGSTKSSPRRLALSPPLGDEKRGGDVSTGLVLDPPHAALPQRAACAAADGARGSSSAERTSTARGSPSSLVPAAFAGHDKQGQLGHLHASPQRPPGRQCLSLPYSGGIAPNSSSSSDAAATSPPKGSTDRHHSCSSTVQRGTMRKYQEVWMRQAELMGLLSDERGHDESPQLIALLRSNK</sequence>
<feature type="compositionally biased region" description="Low complexity" evidence="2">
    <location>
        <begin position="1052"/>
        <end position="1071"/>
    </location>
</feature>
<organism evidence="3 4">
    <name type="scientific">Trypanosoma conorhini</name>
    <dbReference type="NCBI Taxonomy" id="83891"/>
    <lineage>
        <taxon>Eukaryota</taxon>
        <taxon>Discoba</taxon>
        <taxon>Euglenozoa</taxon>
        <taxon>Kinetoplastea</taxon>
        <taxon>Metakinetoplastina</taxon>
        <taxon>Trypanosomatida</taxon>
        <taxon>Trypanosomatidae</taxon>
        <taxon>Trypanosoma</taxon>
    </lineage>
</organism>
<feature type="compositionally biased region" description="Polar residues" evidence="2">
    <location>
        <begin position="1072"/>
        <end position="1083"/>
    </location>
</feature>
<dbReference type="AlphaFoldDB" id="A0A3S5IUH0"/>
<feature type="compositionally biased region" description="Low complexity" evidence="2">
    <location>
        <begin position="1123"/>
        <end position="1138"/>
    </location>
</feature>
<feature type="compositionally biased region" description="Basic and acidic residues" evidence="2">
    <location>
        <begin position="446"/>
        <end position="467"/>
    </location>
</feature>
<protein>
    <submittedName>
        <fullName evidence="3">Uncharacterized protein</fullName>
    </submittedName>
</protein>
<gene>
    <name evidence="3" type="ORF">Tco025E_02000</name>
</gene>